<dbReference type="GO" id="GO:0005509">
    <property type="term" value="F:calcium ion binding"/>
    <property type="evidence" value="ECO:0007669"/>
    <property type="project" value="InterPro"/>
</dbReference>
<dbReference type="InterPro" id="IPR050442">
    <property type="entry name" value="Peptidase_S1_coag_factors"/>
</dbReference>
<dbReference type="EMBL" id="JAFDVH010000001">
    <property type="protein sequence ID" value="KAG7492129.1"/>
    <property type="molecule type" value="Genomic_DNA"/>
</dbReference>
<dbReference type="PROSITE" id="PS00011">
    <property type="entry name" value="GLA_1"/>
    <property type="match status" value="1"/>
</dbReference>
<dbReference type="OrthoDB" id="9945709at2759"/>
<dbReference type="FunFam" id="4.10.740.10:FF:000001">
    <property type="entry name" value="vitamin K-dependent protein S"/>
    <property type="match status" value="1"/>
</dbReference>
<keyword evidence="1" id="KW-1015">Disulfide bond</keyword>
<evidence type="ECO:0000259" key="4">
    <source>
        <dbReference type="PROSITE" id="PS50998"/>
    </source>
</evidence>
<dbReference type="PRINTS" id="PR00001">
    <property type="entry name" value="GLABLOOD"/>
</dbReference>
<dbReference type="GO" id="GO:0005615">
    <property type="term" value="C:extracellular space"/>
    <property type="evidence" value="ECO:0007669"/>
    <property type="project" value="TreeGrafter"/>
</dbReference>
<accession>A0A9D3TJP9</accession>
<dbReference type="PANTHER" id="PTHR24278:SF38">
    <property type="entry name" value="TRANSMEMBRANE GAMMA-CARBOXYGLUTAMIC ACID PROTEIN 4"/>
    <property type="match status" value="1"/>
</dbReference>
<evidence type="ECO:0000256" key="2">
    <source>
        <dbReference type="SAM" id="MobiDB-lite"/>
    </source>
</evidence>
<evidence type="ECO:0000256" key="1">
    <source>
        <dbReference type="ARBA" id="ARBA00023157"/>
    </source>
</evidence>
<keyword evidence="3" id="KW-0472">Membrane</keyword>
<dbReference type="InterPro" id="IPR035972">
    <property type="entry name" value="GLA-like_dom_SF"/>
</dbReference>
<dbReference type="AlphaFoldDB" id="A0A9D3TJP9"/>
<keyword evidence="3" id="KW-1133">Transmembrane helix</keyword>
<feature type="domain" description="Gla" evidence="4">
    <location>
        <begin position="53"/>
        <end position="99"/>
    </location>
</feature>
<dbReference type="SUPFAM" id="SSF57630">
    <property type="entry name" value="GLA-domain"/>
    <property type="match status" value="1"/>
</dbReference>
<evidence type="ECO:0000256" key="3">
    <source>
        <dbReference type="SAM" id="Phobius"/>
    </source>
</evidence>
<reference evidence="5" key="1">
    <citation type="submission" date="2021-01" db="EMBL/GenBank/DDBJ databases">
        <authorList>
            <person name="Zahm M."/>
            <person name="Roques C."/>
            <person name="Cabau C."/>
            <person name="Klopp C."/>
            <person name="Donnadieu C."/>
            <person name="Jouanno E."/>
            <person name="Lampietro C."/>
            <person name="Louis A."/>
            <person name="Herpin A."/>
            <person name="Echchiki A."/>
            <person name="Berthelot C."/>
            <person name="Parey E."/>
            <person name="Roest-Crollius H."/>
            <person name="Braasch I."/>
            <person name="Postlethwait J."/>
            <person name="Bobe J."/>
            <person name="Montfort J."/>
            <person name="Bouchez O."/>
            <person name="Begum T."/>
            <person name="Mejri S."/>
            <person name="Adams A."/>
            <person name="Chen W.-J."/>
            <person name="Guiguen Y."/>
        </authorList>
    </citation>
    <scope>NUCLEOTIDE SEQUENCE</scope>
    <source>
        <strain evidence="5">YG-15Mar2019-1</strain>
        <tissue evidence="5">Brain</tissue>
    </source>
</reference>
<feature type="compositionally biased region" description="Low complexity" evidence="2">
    <location>
        <begin position="194"/>
        <end position="207"/>
    </location>
</feature>
<dbReference type="InterPro" id="IPR000294">
    <property type="entry name" value="GLA_domain"/>
</dbReference>
<dbReference type="InterPro" id="IPR017857">
    <property type="entry name" value="Coagulation_fac-like_Gla_dom"/>
</dbReference>
<dbReference type="SMART" id="SM00069">
    <property type="entry name" value="GLA"/>
    <property type="match status" value="1"/>
</dbReference>
<dbReference type="Proteomes" id="UP001046870">
    <property type="component" value="Chromosome 1"/>
</dbReference>
<dbReference type="Pfam" id="PF00594">
    <property type="entry name" value="Gla"/>
    <property type="match status" value="1"/>
</dbReference>
<evidence type="ECO:0000313" key="5">
    <source>
        <dbReference type="EMBL" id="KAG7492129.1"/>
    </source>
</evidence>
<gene>
    <name evidence="5" type="ORF">MATL_G00011220</name>
</gene>
<feature type="region of interest" description="Disordered" evidence="2">
    <location>
        <begin position="176"/>
        <end position="207"/>
    </location>
</feature>
<dbReference type="PANTHER" id="PTHR24278">
    <property type="entry name" value="COAGULATION FACTOR"/>
    <property type="match status" value="1"/>
</dbReference>
<keyword evidence="3" id="KW-0812">Transmembrane</keyword>
<dbReference type="GO" id="GO:0005886">
    <property type="term" value="C:plasma membrane"/>
    <property type="evidence" value="ECO:0007669"/>
    <property type="project" value="TreeGrafter"/>
</dbReference>
<feature type="transmembrane region" description="Helical" evidence="3">
    <location>
        <begin position="113"/>
        <end position="135"/>
    </location>
</feature>
<proteinExistence type="predicted"/>
<organism evidence="5 6">
    <name type="scientific">Megalops atlanticus</name>
    <name type="common">Tarpon</name>
    <name type="synonym">Clupea gigantea</name>
    <dbReference type="NCBI Taxonomy" id="7932"/>
    <lineage>
        <taxon>Eukaryota</taxon>
        <taxon>Metazoa</taxon>
        <taxon>Chordata</taxon>
        <taxon>Craniata</taxon>
        <taxon>Vertebrata</taxon>
        <taxon>Euteleostomi</taxon>
        <taxon>Actinopterygii</taxon>
        <taxon>Neopterygii</taxon>
        <taxon>Teleostei</taxon>
        <taxon>Elopiformes</taxon>
        <taxon>Megalopidae</taxon>
        <taxon>Megalops</taxon>
    </lineage>
</organism>
<dbReference type="Gene3D" id="4.10.740.10">
    <property type="entry name" value="Coagulation Factor IX"/>
    <property type="match status" value="1"/>
</dbReference>
<evidence type="ECO:0000313" key="6">
    <source>
        <dbReference type="Proteomes" id="UP001046870"/>
    </source>
</evidence>
<keyword evidence="6" id="KW-1185">Reference proteome</keyword>
<comment type="caution">
    <text evidence="5">The sequence shown here is derived from an EMBL/GenBank/DDBJ whole genome shotgun (WGS) entry which is preliminary data.</text>
</comment>
<sequence length="207" mass="22584">MGTERGWTMLAFEEVGIGLLSLLCLTDARVIYNNNVFLAEDTAMSFLSRSLLYNNWDFELVVPGNLERECVEETCNYEEAREIFEDKTQTDIFWKTYSSQGEGTVPVVDVSGLVAGILALLVIAVFATVLGCYCYRTRNKGVRRGGSVPVRMPADARLPPESVPLSGILAPGLPSYNEAITRSGQHDAPPPPYSGGAPSEAPDQTED</sequence>
<name>A0A9D3TJP9_MEGAT</name>
<dbReference type="PROSITE" id="PS50998">
    <property type="entry name" value="GLA_2"/>
    <property type="match status" value="1"/>
</dbReference>
<protein>
    <recommendedName>
        <fullName evidence="4">Gla domain-containing protein</fullName>
    </recommendedName>
</protein>